<dbReference type="Pfam" id="PF12836">
    <property type="entry name" value="HHH_3"/>
    <property type="match status" value="1"/>
</dbReference>
<evidence type="ECO:0000313" key="5">
    <source>
        <dbReference type="Proteomes" id="UP000293638"/>
    </source>
</evidence>
<dbReference type="Proteomes" id="UP000293638">
    <property type="component" value="Unassembled WGS sequence"/>
</dbReference>
<keyword evidence="2" id="KW-1133">Transmembrane helix</keyword>
<accession>A0A4Q7NRR5</accession>
<dbReference type="InterPro" id="IPR010994">
    <property type="entry name" value="RuvA_2-like"/>
</dbReference>
<dbReference type="GO" id="GO:0015627">
    <property type="term" value="C:type II protein secretion system complex"/>
    <property type="evidence" value="ECO:0007669"/>
    <property type="project" value="TreeGrafter"/>
</dbReference>
<name>A0A4Q7NRR5_9ACTN</name>
<feature type="domain" description="Helix-hairpin-helix DNA-binding motif class 1" evidence="3">
    <location>
        <begin position="267"/>
        <end position="286"/>
    </location>
</feature>
<feature type="region of interest" description="Disordered" evidence="1">
    <location>
        <begin position="1"/>
        <end position="74"/>
    </location>
</feature>
<dbReference type="GO" id="GO:0003677">
    <property type="term" value="F:DNA binding"/>
    <property type="evidence" value="ECO:0007669"/>
    <property type="project" value="InterPro"/>
</dbReference>
<evidence type="ECO:0000256" key="2">
    <source>
        <dbReference type="SAM" id="Phobius"/>
    </source>
</evidence>
<dbReference type="Gene3D" id="3.10.560.10">
    <property type="entry name" value="Outer membrane lipoprotein wza domain like"/>
    <property type="match status" value="1"/>
</dbReference>
<dbReference type="RefSeq" id="WP_231116168.1">
    <property type="nucleotide sequence ID" value="NZ_SGXD01000002.1"/>
</dbReference>
<dbReference type="GO" id="GO:0006281">
    <property type="term" value="P:DNA repair"/>
    <property type="evidence" value="ECO:0007669"/>
    <property type="project" value="InterPro"/>
</dbReference>
<dbReference type="GO" id="GO:0015628">
    <property type="term" value="P:protein secretion by the type II secretion system"/>
    <property type="evidence" value="ECO:0007669"/>
    <property type="project" value="TreeGrafter"/>
</dbReference>
<dbReference type="InterPro" id="IPR019554">
    <property type="entry name" value="Soluble_ligand-bd"/>
</dbReference>
<dbReference type="PANTHER" id="PTHR21180">
    <property type="entry name" value="ENDONUCLEASE/EXONUCLEASE/PHOSPHATASE FAMILY DOMAIN-CONTAINING PROTEIN 1"/>
    <property type="match status" value="1"/>
</dbReference>
<dbReference type="AlphaFoldDB" id="A0A4Q7NRR5"/>
<evidence type="ECO:0000313" key="4">
    <source>
        <dbReference type="EMBL" id="RZS89751.1"/>
    </source>
</evidence>
<dbReference type="Pfam" id="PF10531">
    <property type="entry name" value="SLBB"/>
    <property type="match status" value="1"/>
</dbReference>
<dbReference type="InterPro" id="IPR003583">
    <property type="entry name" value="Hlx-hairpin-Hlx_DNA-bd_motif"/>
</dbReference>
<dbReference type="SMART" id="SM00278">
    <property type="entry name" value="HhH1"/>
    <property type="match status" value="2"/>
</dbReference>
<dbReference type="PANTHER" id="PTHR21180:SF32">
    <property type="entry name" value="ENDONUCLEASE_EXONUCLEASE_PHOSPHATASE FAMILY DOMAIN-CONTAINING PROTEIN 1"/>
    <property type="match status" value="1"/>
</dbReference>
<feature type="transmembrane region" description="Helical" evidence="2">
    <location>
        <begin position="107"/>
        <end position="128"/>
    </location>
</feature>
<dbReference type="InterPro" id="IPR051675">
    <property type="entry name" value="Endo/Exo/Phosphatase_dom_1"/>
</dbReference>
<proteinExistence type="predicted"/>
<keyword evidence="2" id="KW-0472">Membrane</keyword>
<feature type="compositionally biased region" description="Low complexity" evidence="1">
    <location>
        <begin position="1"/>
        <end position="27"/>
    </location>
</feature>
<comment type="caution">
    <text evidence="4">The sequence shown here is derived from an EMBL/GenBank/DDBJ whole genome shotgun (WGS) entry which is preliminary data.</text>
</comment>
<gene>
    <name evidence="4" type="ORF">EV189_1524</name>
</gene>
<feature type="domain" description="Helix-hairpin-helix DNA-binding motif class 1" evidence="3">
    <location>
        <begin position="297"/>
        <end position="316"/>
    </location>
</feature>
<evidence type="ECO:0000256" key="1">
    <source>
        <dbReference type="SAM" id="MobiDB-lite"/>
    </source>
</evidence>
<keyword evidence="5" id="KW-1185">Reference proteome</keyword>
<dbReference type="SUPFAM" id="SSF47781">
    <property type="entry name" value="RuvA domain 2-like"/>
    <property type="match status" value="1"/>
</dbReference>
<keyword evidence="2" id="KW-0812">Transmembrane</keyword>
<evidence type="ECO:0000259" key="3">
    <source>
        <dbReference type="SMART" id="SM00278"/>
    </source>
</evidence>
<dbReference type="EMBL" id="SGXD01000002">
    <property type="protein sequence ID" value="RZS89751.1"/>
    <property type="molecule type" value="Genomic_DNA"/>
</dbReference>
<organism evidence="4 5">
    <name type="scientific">Motilibacter rhizosphaerae</name>
    <dbReference type="NCBI Taxonomy" id="598652"/>
    <lineage>
        <taxon>Bacteria</taxon>
        <taxon>Bacillati</taxon>
        <taxon>Actinomycetota</taxon>
        <taxon>Actinomycetes</taxon>
        <taxon>Motilibacterales</taxon>
        <taxon>Motilibacteraceae</taxon>
        <taxon>Motilibacter</taxon>
    </lineage>
</organism>
<protein>
    <submittedName>
        <fullName evidence="4">Competence protein ComEA</fullName>
    </submittedName>
</protein>
<dbReference type="Gene3D" id="1.10.150.280">
    <property type="entry name" value="AF1531-like domain"/>
    <property type="match status" value="1"/>
</dbReference>
<reference evidence="4 5" key="1">
    <citation type="submission" date="2019-02" db="EMBL/GenBank/DDBJ databases">
        <title>Genomic Encyclopedia of Type Strains, Phase IV (KMG-IV): sequencing the most valuable type-strain genomes for metagenomic binning, comparative biology and taxonomic classification.</title>
        <authorList>
            <person name="Goeker M."/>
        </authorList>
    </citation>
    <scope>NUCLEOTIDE SEQUENCE [LARGE SCALE GENOMIC DNA]</scope>
    <source>
        <strain evidence="4 5">DSM 45622</strain>
    </source>
</reference>
<sequence>MAPPSARHSWSSWSDDSPPGGPSTDRGPAVRRLRALTLPVATLGPDVPVQEGRPWVPDDGTGWLAEEPADPSPVDGGLPVPAPAPPRAAGGALLARHRAETAMSRPALLACAALAAAAALGVALAWLLQRPHAELAPPAAAAAARPSSSAAVVTGTGAAAPPSAAAAEVVVDVEGRVRRAGVVRLPAGSRVTDAVELAGGAAPRADLRQLDLARPLVDGEQLVVPAVGEVLAPSAAQPPPAAGGTAAGSATGTGAGGLLDLNAATAGDLDGLPGVGPVLAQRILDWRTAHGRFSSVDELREVGGIGDARLADLRKRVRV</sequence>